<gene>
    <name evidence="1" type="ORF">SAMN05216522_10512</name>
</gene>
<name>A0A1H9HQ46_9GAMM</name>
<evidence type="ECO:0000313" key="1">
    <source>
        <dbReference type="EMBL" id="SEQ64460.1"/>
    </source>
</evidence>
<evidence type="ECO:0000313" key="2">
    <source>
        <dbReference type="Proteomes" id="UP000242515"/>
    </source>
</evidence>
<dbReference type="Proteomes" id="UP000242515">
    <property type="component" value="Unassembled WGS sequence"/>
</dbReference>
<reference evidence="2" key="1">
    <citation type="submission" date="2016-10" db="EMBL/GenBank/DDBJ databases">
        <authorList>
            <person name="Varghese N."/>
            <person name="Submissions S."/>
        </authorList>
    </citation>
    <scope>NUCLEOTIDE SEQUENCE [LARGE SCALE GENOMIC DNA]</scope>
    <source>
        <strain evidence="2">8N4</strain>
    </source>
</reference>
<keyword evidence="2" id="KW-1185">Reference proteome</keyword>
<proteinExistence type="predicted"/>
<dbReference type="RefSeq" id="WP_230527388.1">
    <property type="nucleotide sequence ID" value="NZ_FOGC01000005.1"/>
</dbReference>
<organism evidence="1 2">
    <name type="scientific">Rosenbergiella nectarea</name>
    <dbReference type="NCBI Taxonomy" id="988801"/>
    <lineage>
        <taxon>Bacteria</taxon>
        <taxon>Pseudomonadati</taxon>
        <taxon>Pseudomonadota</taxon>
        <taxon>Gammaproteobacteria</taxon>
        <taxon>Enterobacterales</taxon>
        <taxon>Erwiniaceae</taxon>
        <taxon>Rosenbergiella</taxon>
    </lineage>
</organism>
<dbReference type="AlphaFoldDB" id="A0A1H9HQ46"/>
<dbReference type="STRING" id="988801.SAMN05216522_10512"/>
<sequence>MNPFRKPHAVRTPSVGQYVNGEWQEGGYKESTGYFSAQSIKDTQEIEHLAEGRRIDDYRRLYSDDKLQVTNDGAEGEGIQPALVQIEGFWYELTHREPWQNGIVPHYKYYAVRKYDG</sequence>
<protein>
    <submittedName>
        <fullName evidence="1">Uncharacterized protein</fullName>
    </submittedName>
</protein>
<accession>A0A1H9HQ46</accession>
<dbReference type="EMBL" id="FOGC01000005">
    <property type="protein sequence ID" value="SEQ64460.1"/>
    <property type="molecule type" value="Genomic_DNA"/>
</dbReference>